<dbReference type="SUPFAM" id="SSF53756">
    <property type="entry name" value="UDP-Glycosyltransferase/glycogen phosphorylase"/>
    <property type="match status" value="1"/>
</dbReference>
<dbReference type="RefSeq" id="WP_184675893.1">
    <property type="nucleotide sequence ID" value="NZ_JACHGY010000001.1"/>
</dbReference>
<reference evidence="3 4" key="1">
    <citation type="submission" date="2020-08" db="EMBL/GenBank/DDBJ databases">
        <title>Genomic Encyclopedia of Type Strains, Phase IV (KMG-IV): sequencing the most valuable type-strain genomes for metagenomic binning, comparative biology and taxonomic classification.</title>
        <authorList>
            <person name="Goeker M."/>
        </authorList>
    </citation>
    <scope>NUCLEOTIDE SEQUENCE [LARGE SCALE GENOMIC DNA]</scope>
    <source>
        <strain evidence="3 4">DSM 103725</strain>
    </source>
</reference>
<dbReference type="InterPro" id="IPR028098">
    <property type="entry name" value="Glyco_trans_4-like_N"/>
</dbReference>
<accession>A0A7X0H6C9</accession>
<dbReference type="Gene3D" id="3.40.50.2000">
    <property type="entry name" value="Glycogen Phosphorylase B"/>
    <property type="match status" value="3"/>
</dbReference>
<organism evidence="3 4">
    <name type="scientific">Algisphaera agarilytica</name>
    <dbReference type="NCBI Taxonomy" id="1385975"/>
    <lineage>
        <taxon>Bacteria</taxon>
        <taxon>Pseudomonadati</taxon>
        <taxon>Planctomycetota</taxon>
        <taxon>Phycisphaerae</taxon>
        <taxon>Phycisphaerales</taxon>
        <taxon>Phycisphaeraceae</taxon>
        <taxon>Algisphaera</taxon>
    </lineage>
</organism>
<feature type="domain" description="Glycosyltransferase subfamily 4-like N-terminal" evidence="2">
    <location>
        <begin position="13"/>
        <end position="207"/>
    </location>
</feature>
<dbReference type="InterPro" id="IPR001296">
    <property type="entry name" value="Glyco_trans_1"/>
</dbReference>
<dbReference type="Pfam" id="PF13579">
    <property type="entry name" value="Glyco_trans_4_4"/>
    <property type="match status" value="1"/>
</dbReference>
<dbReference type="CDD" id="cd03808">
    <property type="entry name" value="GT4_CapM-like"/>
    <property type="match status" value="1"/>
</dbReference>
<dbReference type="PANTHER" id="PTHR45947:SF3">
    <property type="entry name" value="SULFOQUINOVOSYL TRANSFERASE SQD2"/>
    <property type="match status" value="1"/>
</dbReference>
<dbReference type="InterPro" id="IPR050194">
    <property type="entry name" value="Glycosyltransferase_grp1"/>
</dbReference>
<evidence type="ECO:0000259" key="1">
    <source>
        <dbReference type="Pfam" id="PF00534"/>
    </source>
</evidence>
<keyword evidence="4" id="KW-1185">Reference proteome</keyword>
<dbReference type="PANTHER" id="PTHR45947">
    <property type="entry name" value="SULFOQUINOVOSYL TRANSFERASE SQD2"/>
    <property type="match status" value="1"/>
</dbReference>
<protein>
    <submittedName>
        <fullName evidence="3">Glycosyltransferase involved in cell wall biosynthesis</fullName>
    </submittedName>
</protein>
<feature type="domain" description="Glycosyl transferase family 1" evidence="1">
    <location>
        <begin position="221"/>
        <end position="391"/>
    </location>
</feature>
<gene>
    <name evidence="3" type="ORF">HNQ40_000410</name>
</gene>
<evidence type="ECO:0000313" key="3">
    <source>
        <dbReference type="EMBL" id="MBB6428604.1"/>
    </source>
</evidence>
<dbReference type="AlphaFoldDB" id="A0A7X0H6C9"/>
<keyword evidence="3" id="KW-0808">Transferase</keyword>
<dbReference type="GO" id="GO:0016757">
    <property type="term" value="F:glycosyltransferase activity"/>
    <property type="evidence" value="ECO:0007669"/>
    <property type="project" value="InterPro"/>
</dbReference>
<evidence type="ECO:0000313" key="4">
    <source>
        <dbReference type="Proteomes" id="UP000541810"/>
    </source>
</evidence>
<comment type="caution">
    <text evidence="3">The sequence shown here is derived from an EMBL/GenBank/DDBJ whole genome shotgun (WGS) entry which is preliminary data.</text>
</comment>
<proteinExistence type="predicted"/>
<dbReference type="Pfam" id="PF00534">
    <property type="entry name" value="Glycos_transf_1"/>
    <property type="match status" value="1"/>
</dbReference>
<evidence type="ECO:0000259" key="2">
    <source>
        <dbReference type="Pfam" id="PF13579"/>
    </source>
</evidence>
<dbReference type="EMBL" id="JACHGY010000001">
    <property type="protein sequence ID" value="MBB6428604.1"/>
    <property type="molecule type" value="Genomic_DNA"/>
</dbReference>
<name>A0A7X0H6C9_9BACT</name>
<dbReference type="Proteomes" id="UP000541810">
    <property type="component" value="Unassembled WGS sequence"/>
</dbReference>
<sequence>MRILHVITRLILGGAQQNTVMSCKAQVDAGHEVHLAYGPIHGPEGSLLEEAKASGATLHEIKPMVRELSPLNDWRCYQAVRKLVRELRPDIVHSHSSKAGILVRAAAWKERRNPIREARFEEARKKGIKLRLRPPDPREFRPQVIHTVHGLPFHDEQSKFIHNLYVRLEMYAAKRCDHLIAITPEMVEAFVEKDIASAEKFTVIPSGIDVEAFTPRPERRDAVRMKYGIPQDALVVGHVGRLDPLKGHADLLDQLPRLRENASGGGGRDVWLFFVGDGFHRAELEKHPSMALGKTVMTGLVPLSSVPECLAAMDVMALPSYQEGQSRTLCEALLCGVPVVGYDVGGIPSVIKDGETGRLIPLGNSPMLGQALLDLLGDPGYLARLAERGRQHVMDHFSATKMNRELLELYDTLLTPPSAGPPSPGSGSP</sequence>
<dbReference type="PROSITE" id="PS51257">
    <property type="entry name" value="PROKAR_LIPOPROTEIN"/>
    <property type="match status" value="1"/>
</dbReference>